<evidence type="ECO:0000259" key="1">
    <source>
        <dbReference type="Pfam" id="PF03061"/>
    </source>
</evidence>
<evidence type="ECO:0000313" key="3">
    <source>
        <dbReference type="Proteomes" id="UP000039865"/>
    </source>
</evidence>
<dbReference type="AlphaFoldDB" id="A0A078B3U1"/>
<dbReference type="Pfam" id="PF03061">
    <property type="entry name" value="4HBT"/>
    <property type="match status" value="1"/>
</dbReference>
<proteinExistence type="predicted"/>
<dbReference type="SUPFAM" id="SSF54637">
    <property type="entry name" value="Thioesterase/thiol ester dehydrase-isomerase"/>
    <property type="match status" value="1"/>
</dbReference>
<dbReference type="Gene3D" id="3.10.129.10">
    <property type="entry name" value="Hotdog Thioesterase"/>
    <property type="match status" value="1"/>
</dbReference>
<dbReference type="Proteomes" id="UP000039865">
    <property type="component" value="Unassembled WGS sequence"/>
</dbReference>
<keyword evidence="3" id="KW-1185">Reference proteome</keyword>
<dbReference type="InParanoid" id="A0A078B3U1"/>
<feature type="domain" description="Thioesterase" evidence="1">
    <location>
        <begin position="80"/>
        <end position="145"/>
    </location>
</feature>
<organism evidence="2 3">
    <name type="scientific">Stylonychia lemnae</name>
    <name type="common">Ciliate</name>
    <dbReference type="NCBI Taxonomy" id="5949"/>
    <lineage>
        <taxon>Eukaryota</taxon>
        <taxon>Sar</taxon>
        <taxon>Alveolata</taxon>
        <taxon>Ciliophora</taxon>
        <taxon>Intramacronucleata</taxon>
        <taxon>Spirotrichea</taxon>
        <taxon>Stichotrichia</taxon>
        <taxon>Sporadotrichida</taxon>
        <taxon>Oxytrichidae</taxon>
        <taxon>Stylonychinae</taxon>
        <taxon>Stylonychia</taxon>
    </lineage>
</organism>
<name>A0A078B3U1_STYLE</name>
<reference evidence="2 3" key="1">
    <citation type="submission" date="2014-06" db="EMBL/GenBank/DDBJ databases">
        <authorList>
            <person name="Swart Estienne"/>
        </authorList>
    </citation>
    <scope>NUCLEOTIDE SEQUENCE [LARGE SCALE GENOMIC DNA]</scope>
    <source>
        <strain evidence="2 3">130c</strain>
    </source>
</reference>
<dbReference type="OrthoDB" id="46529at2759"/>
<dbReference type="EMBL" id="CCKQ01017000">
    <property type="protein sequence ID" value="CDW88886.1"/>
    <property type="molecule type" value="Genomic_DNA"/>
</dbReference>
<protein>
    <recommendedName>
        <fullName evidence="1">Thioesterase domain-containing protein</fullName>
    </recommendedName>
</protein>
<evidence type="ECO:0000313" key="2">
    <source>
        <dbReference type="EMBL" id="CDW88886.1"/>
    </source>
</evidence>
<dbReference type="InterPro" id="IPR029069">
    <property type="entry name" value="HotDog_dom_sf"/>
</dbReference>
<dbReference type="InterPro" id="IPR006683">
    <property type="entry name" value="Thioestr_dom"/>
</dbReference>
<gene>
    <name evidence="2" type="primary">Contig598.g665</name>
    <name evidence="2" type="ORF">STYLEM_18011</name>
</gene>
<accession>A0A078B3U1</accession>
<sequence>MEKQKMNSAEEVKKSVQRIIDYQIDSLNFAKNRKFELDQYWSLTDFEVEFEVGCVGIMKCKTTFPKESENGEIDHEGSRIVHGGAIASMMDIIPFFALRAFEYQRLLSLVLETEYLRPVPSSITVQIISKVRRISESNAFIDTKIIHPISQQILVKSSIILAFGNFTPKL</sequence>